<dbReference type="PANTHER" id="PTHR43267:SF1">
    <property type="entry name" value="TRNA THREONYLCARBAMOYLADENOSINE DEHYDRATASE"/>
    <property type="match status" value="1"/>
</dbReference>
<proteinExistence type="predicted"/>
<keyword evidence="3" id="KW-1185">Reference proteome</keyword>
<accession>A0ABT9GWZ2</accession>
<dbReference type="PANTHER" id="PTHR43267">
    <property type="entry name" value="TRNA THREONYLCARBAMOYLADENOSINE DEHYDRATASE"/>
    <property type="match status" value="1"/>
</dbReference>
<protein>
    <submittedName>
        <fullName evidence="2">ThiF family adenylyltransferase</fullName>
    </submittedName>
</protein>
<sequence>MAWFLDQPEMLQGELDRLAALGTKFDIDEDAKARGILVIDVKYCIDDAELQLECSFPPEYPYFPPEIRCKEFPPGRHLEPFGKSLCIFADKNNSWDIAHDTLAGLIKDQVTRIYRIHKNPDEISSFENELEGYQPSGQLLAEENSIIVETSDCEPSASKGRGYIQLSPIKDGTREAIRGCLSQVFDEEGKLVFKDETGYSKRFSFRCPIRWVKLSKPLSAVDPEGIFSQLVAEFPCMNEPTYLKIGKVSVDIIGVCFKEEAARGQFEANWLFLIRRSWKRKGKPYGTISIIRSDHLHPNQLLARTPRLVGLAEATVAIIGLGALGSQVAFQLARAGVKNFYLVDRDHLQVGNLQRWIFGLPFVGMSKVQAVGQMLHQGYTGLSIQAFKLEIGGTPSITLEDGSKVLMTKFLNDEIIRKSDLVIDCTAMLNVNQYLSHLCKSHETDFVWCSATNGAWGGIVGRSPASYADDVWLKFNDEYGNRKIPEISTEPSAFVQPKGCFHPTFTGTGFDLDTISIMAARMAISILQGETYGILEHDVYVVEQWADKEPIAPRWKGFRY</sequence>
<evidence type="ECO:0000313" key="3">
    <source>
        <dbReference type="Proteomes" id="UP001231616"/>
    </source>
</evidence>
<dbReference type="Pfam" id="PF00899">
    <property type="entry name" value="ThiF"/>
    <property type="match status" value="1"/>
</dbReference>
<dbReference type="Proteomes" id="UP001231616">
    <property type="component" value="Unassembled WGS sequence"/>
</dbReference>
<gene>
    <name evidence="2" type="ORF">Q3O60_05220</name>
</gene>
<name>A0ABT9GWZ2_9GAMM</name>
<dbReference type="GO" id="GO:0016779">
    <property type="term" value="F:nucleotidyltransferase activity"/>
    <property type="evidence" value="ECO:0007669"/>
    <property type="project" value="UniProtKB-KW"/>
</dbReference>
<evidence type="ECO:0000313" key="2">
    <source>
        <dbReference type="EMBL" id="MDP4535579.1"/>
    </source>
</evidence>
<comment type="caution">
    <text evidence="2">The sequence shown here is derived from an EMBL/GenBank/DDBJ whole genome shotgun (WGS) entry which is preliminary data.</text>
</comment>
<dbReference type="InterPro" id="IPR000594">
    <property type="entry name" value="ThiF_NAD_FAD-bd"/>
</dbReference>
<keyword evidence="2" id="KW-0808">Transferase</keyword>
<dbReference type="InterPro" id="IPR045886">
    <property type="entry name" value="ThiF/MoeB/HesA"/>
</dbReference>
<reference evidence="2 3" key="1">
    <citation type="submission" date="2023-08" db="EMBL/GenBank/DDBJ databases">
        <authorList>
            <person name="Joshi A."/>
            <person name="Thite S."/>
        </authorList>
    </citation>
    <scope>NUCLEOTIDE SEQUENCE [LARGE SCALE GENOMIC DNA]</scope>
    <source>
        <strain evidence="2 3">AC40</strain>
    </source>
</reference>
<dbReference type="InterPro" id="IPR016135">
    <property type="entry name" value="UBQ-conjugating_enzyme/RWD"/>
</dbReference>
<keyword evidence="2" id="KW-0548">Nucleotidyltransferase</keyword>
<feature type="domain" description="THIF-type NAD/FAD binding fold" evidence="1">
    <location>
        <begin position="311"/>
        <end position="460"/>
    </location>
</feature>
<organism evidence="2 3">
    <name type="scientific">Alkalimonas collagenimarina</name>
    <dbReference type="NCBI Taxonomy" id="400390"/>
    <lineage>
        <taxon>Bacteria</taxon>
        <taxon>Pseudomonadati</taxon>
        <taxon>Pseudomonadota</taxon>
        <taxon>Gammaproteobacteria</taxon>
        <taxon>Alkalimonas</taxon>
    </lineage>
</organism>
<dbReference type="SUPFAM" id="SSF69572">
    <property type="entry name" value="Activating enzymes of the ubiquitin-like proteins"/>
    <property type="match status" value="1"/>
</dbReference>
<dbReference type="EMBL" id="JAUZVZ010000006">
    <property type="protein sequence ID" value="MDP4535579.1"/>
    <property type="molecule type" value="Genomic_DNA"/>
</dbReference>
<evidence type="ECO:0000259" key="1">
    <source>
        <dbReference type="Pfam" id="PF00899"/>
    </source>
</evidence>
<dbReference type="SUPFAM" id="SSF54495">
    <property type="entry name" value="UBC-like"/>
    <property type="match status" value="1"/>
</dbReference>
<dbReference type="RefSeq" id="WP_305892849.1">
    <property type="nucleotide sequence ID" value="NZ_JAUZVZ010000006.1"/>
</dbReference>
<dbReference type="InterPro" id="IPR035985">
    <property type="entry name" value="Ubiquitin-activating_enz"/>
</dbReference>
<dbReference type="Gene3D" id="3.40.50.720">
    <property type="entry name" value="NAD(P)-binding Rossmann-like Domain"/>
    <property type="match status" value="1"/>
</dbReference>